<comment type="caution">
    <text evidence="1">The sequence shown here is derived from an EMBL/GenBank/DDBJ whole genome shotgun (WGS) entry which is preliminary data.</text>
</comment>
<accession>A0ABV8EDF3</accession>
<sequence length="80" mass="8578">MLSVITVPRRQSAFLREGQVRGPLQVTGVMTPYTIAIGDGEPEPHVIPLGQIHTYNVGGRSVKVSNTTPAPGPDNLTLSW</sequence>
<evidence type="ECO:0000313" key="1">
    <source>
        <dbReference type="EMBL" id="MFC3969918.1"/>
    </source>
</evidence>
<reference evidence="2" key="1">
    <citation type="journal article" date="2019" name="Int. J. Syst. Evol. Microbiol.">
        <title>The Global Catalogue of Microorganisms (GCM) 10K type strain sequencing project: providing services to taxonomists for standard genome sequencing and annotation.</title>
        <authorList>
            <consortium name="The Broad Institute Genomics Platform"/>
            <consortium name="The Broad Institute Genome Sequencing Center for Infectious Disease"/>
            <person name="Wu L."/>
            <person name="Ma J."/>
        </authorList>
    </citation>
    <scope>NUCLEOTIDE SEQUENCE [LARGE SCALE GENOMIC DNA]</scope>
    <source>
        <strain evidence="2">TBRC 5781</strain>
    </source>
</reference>
<evidence type="ECO:0000313" key="2">
    <source>
        <dbReference type="Proteomes" id="UP001595697"/>
    </source>
</evidence>
<gene>
    <name evidence="1" type="ORF">ACFOVS_17625</name>
</gene>
<name>A0ABV8EDF3_9HYPH</name>
<dbReference type="RefSeq" id="WP_247260008.1">
    <property type="nucleotide sequence ID" value="NZ_JALJQZ010000006.1"/>
</dbReference>
<dbReference type="Proteomes" id="UP001595697">
    <property type="component" value="Unassembled WGS sequence"/>
</dbReference>
<proteinExistence type="predicted"/>
<organism evidence="1 2">
    <name type="scientific">Rhizobium lemnae</name>
    <dbReference type="NCBI Taxonomy" id="1214924"/>
    <lineage>
        <taxon>Bacteria</taxon>
        <taxon>Pseudomonadati</taxon>
        <taxon>Pseudomonadota</taxon>
        <taxon>Alphaproteobacteria</taxon>
        <taxon>Hyphomicrobiales</taxon>
        <taxon>Rhizobiaceae</taxon>
        <taxon>Rhizobium/Agrobacterium group</taxon>
        <taxon>Rhizobium</taxon>
    </lineage>
</organism>
<keyword evidence="2" id="KW-1185">Reference proteome</keyword>
<dbReference type="EMBL" id="JBHSBD010000083">
    <property type="protein sequence ID" value="MFC3969918.1"/>
    <property type="molecule type" value="Genomic_DNA"/>
</dbReference>
<protein>
    <submittedName>
        <fullName evidence="1">Uncharacterized protein</fullName>
    </submittedName>
</protein>